<dbReference type="EMBL" id="HF935408">
    <property type="protein sequence ID" value="CCX08302.1"/>
    <property type="molecule type" value="Genomic_DNA"/>
</dbReference>
<dbReference type="Proteomes" id="UP000018144">
    <property type="component" value="Unassembled WGS sequence"/>
</dbReference>
<dbReference type="AlphaFoldDB" id="U4L1E8"/>
<evidence type="ECO:0000313" key="3">
    <source>
        <dbReference type="Proteomes" id="UP000018144"/>
    </source>
</evidence>
<keyword evidence="1" id="KW-0175">Coiled coil</keyword>
<dbReference type="OrthoDB" id="10417065at2759"/>
<sequence>MPSVPGSPPRHQLISISSFLHQLHRDNTKLSASLEDLRELTSTLERKKAQLLQKKMLQIEQEKEQFMQRSTFILEPPTELTTPRKPRLVEQQLFKLSDVEASAAAETQRKRTIMRSPEAPIFGLVIPPPVPKLPDLSGFPGFPFLQPPPGLPARPATAPLPRLPAPPGFPDIPGSPVFVDLPPMPETPRVRHQSMDKIRKLRFTEDTKPAVDYGKPKMRRNTHGDGKRVIMEEFDVSAEIEEMMVDIQKWCEEADCDEAGFEGVGVAI</sequence>
<organism evidence="2 3">
    <name type="scientific">Pyronema omphalodes (strain CBS 100304)</name>
    <name type="common">Pyronema confluens</name>
    <dbReference type="NCBI Taxonomy" id="1076935"/>
    <lineage>
        <taxon>Eukaryota</taxon>
        <taxon>Fungi</taxon>
        <taxon>Dikarya</taxon>
        <taxon>Ascomycota</taxon>
        <taxon>Pezizomycotina</taxon>
        <taxon>Pezizomycetes</taxon>
        <taxon>Pezizales</taxon>
        <taxon>Pyronemataceae</taxon>
        <taxon>Pyronema</taxon>
    </lineage>
</organism>
<protein>
    <submittedName>
        <fullName evidence="2">Uncharacterized protein</fullName>
    </submittedName>
</protein>
<feature type="coiled-coil region" evidence="1">
    <location>
        <begin position="20"/>
        <end position="69"/>
    </location>
</feature>
<evidence type="ECO:0000313" key="2">
    <source>
        <dbReference type="EMBL" id="CCX08302.1"/>
    </source>
</evidence>
<name>U4L1E8_PYROM</name>
<gene>
    <name evidence="2" type="ORF">PCON_07895</name>
</gene>
<accession>U4L1E8</accession>
<reference evidence="2 3" key="1">
    <citation type="journal article" date="2013" name="PLoS Genet.">
        <title>The genome and development-dependent transcriptomes of Pyronema confluens: a window into fungal evolution.</title>
        <authorList>
            <person name="Traeger S."/>
            <person name="Altegoer F."/>
            <person name="Freitag M."/>
            <person name="Gabaldon T."/>
            <person name="Kempken F."/>
            <person name="Kumar A."/>
            <person name="Marcet-Houben M."/>
            <person name="Poggeler S."/>
            <person name="Stajich J.E."/>
            <person name="Nowrousian M."/>
        </authorList>
    </citation>
    <scope>NUCLEOTIDE SEQUENCE [LARGE SCALE GENOMIC DNA]</scope>
    <source>
        <strain evidence="3">CBS 100304</strain>
        <tissue evidence="2">Vegetative mycelium</tissue>
    </source>
</reference>
<evidence type="ECO:0000256" key="1">
    <source>
        <dbReference type="SAM" id="Coils"/>
    </source>
</evidence>
<keyword evidence="3" id="KW-1185">Reference proteome</keyword>
<proteinExistence type="predicted"/>